<evidence type="ECO:0000256" key="8">
    <source>
        <dbReference type="ARBA" id="ARBA00022801"/>
    </source>
</evidence>
<dbReference type="InterPro" id="IPR050092">
    <property type="entry name" value="RNase_H"/>
</dbReference>
<feature type="domain" description="RNase H type-1" evidence="11">
    <location>
        <begin position="2"/>
        <end position="147"/>
    </location>
</feature>
<evidence type="ECO:0000313" key="12">
    <source>
        <dbReference type="EMBL" id="TDB00778.1"/>
    </source>
</evidence>
<dbReference type="Pfam" id="PF00075">
    <property type="entry name" value="RNase_H"/>
    <property type="match status" value="1"/>
</dbReference>
<dbReference type="CDD" id="cd09278">
    <property type="entry name" value="RNase_HI_prokaryote_like"/>
    <property type="match status" value="1"/>
</dbReference>
<keyword evidence="6 10" id="KW-0479">Metal-binding</keyword>
<sequence length="176" mass="19893">MTIPSITIYTDGACPNNGSEFASGGWAAVLEASGKQLRISGHETPSTNNRMELTAILEGLKAISAECAKVKLYTDSAYARNGCKTWRHDWKRRGWRRAKNKPVENVDLWREIDHLLDRHEVEIRWVKGHSGHPQNELADRLAVAASRGQTISQYRKEGDYQFSLKELTEKKKDAEA</sequence>
<accession>A0ABY2D3W7</accession>
<dbReference type="InterPro" id="IPR022892">
    <property type="entry name" value="RNaseHI"/>
</dbReference>
<evidence type="ECO:0000256" key="9">
    <source>
        <dbReference type="ARBA" id="ARBA00022842"/>
    </source>
</evidence>
<comment type="catalytic activity">
    <reaction evidence="1 10">
        <text>Endonucleolytic cleavage to 5'-phosphomonoester.</text>
        <dbReference type="EC" id="3.1.26.4"/>
    </reaction>
</comment>
<keyword evidence="9 10" id="KW-0460">Magnesium</keyword>
<evidence type="ECO:0000256" key="2">
    <source>
        <dbReference type="ARBA" id="ARBA00005300"/>
    </source>
</evidence>
<feature type="binding site" evidence="10">
    <location>
        <position position="11"/>
    </location>
    <ligand>
        <name>Mg(2+)</name>
        <dbReference type="ChEBI" id="CHEBI:18420"/>
        <label>2</label>
    </ligand>
</feature>
<feature type="binding site" evidence="10">
    <location>
        <position position="11"/>
    </location>
    <ligand>
        <name>Mg(2+)</name>
        <dbReference type="ChEBI" id="CHEBI:18420"/>
        <label>1</label>
    </ligand>
</feature>
<dbReference type="PANTHER" id="PTHR10642:SF26">
    <property type="entry name" value="RIBONUCLEASE H1"/>
    <property type="match status" value="1"/>
</dbReference>
<dbReference type="GO" id="GO:0004523">
    <property type="term" value="F:RNA-DNA hybrid ribonuclease activity"/>
    <property type="evidence" value="ECO:0007669"/>
    <property type="project" value="UniProtKB-EC"/>
</dbReference>
<comment type="subcellular location">
    <subcellularLocation>
        <location evidence="10">Cytoplasm</location>
    </subcellularLocation>
</comment>
<evidence type="ECO:0000256" key="1">
    <source>
        <dbReference type="ARBA" id="ARBA00000077"/>
    </source>
</evidence>
<evidence type="ECO:0000313" key="13">
    <source>
        <dbReference type="Proteomes" id="UP000294823"/>
    </source>
</evidence>
<dbReference type="EC" id="3.1.26.4" evidence="4 10"/>
<dbReference type="RefSeq" id="WP_132044885.1">
    <property type="nucleotide sequence ID" value="NZ_SLTR01000022.1"/>
</dbReference>
<dbReference type="InterPro" id="IPR012337">
    <property type="entry name" value="RNaseH-like_sf"/>
</dbReference>
<feature type="binding site" evidence="10">
    <location>
        <position position="52"/>
    </location>
    <ligand>
        <name>Mg(2+)</name>
        <dbReference type="ChEBI" id="CHEBI:18420"/>
        <label>1</label>
    </ligand>
</feature>
<evidence type="ECO:0000256" key="5">
    <source>
        <dbReference type="ARBA" id="ARBA00022722"/>
    </source>
</evidence>
<keyword evidence="13" id="KW-1185">Reference proteome</keyword>
<dbReference type="NCBIfam" id="NF001236">
    <property type="entry name" value="PRK00203.1"/>
    <property type="match status" value="1"/>
</dbReference>
<protein>
    <recommendedName>
        <fullName evidence="4 10">Ribonuclease H</fullName>
        <shortName evidence="10">RNase H</shortName>
        <ecNumber evidence="4 10">3.1.26.4</ecNumber>
    </recommendedName>
</protein>
<keyword evidence="7 10" id="KW-0255">Endonuclease</keyword>
<evidence type="ECO:0000256" key="4">
    <source>
        <dbReference type="ARBA" id="ARBA00012180"/>
    </source>
</evidence>
<comment type="function">
    <text evidence="10">Endonuclease that specifically degrades the RNA of RNA-DNA hybrids.</text>
</comment>
<name>A0ABY2D3W7_9GAMM</name>
<dbReference type="InterPro" id="IPR002156">
    <property type="entry name" value="RNaseH_domain"/>
</dbReference>
<proteinExistence type="inferred from homology"/>
<evidence type="ECO:0000259" key="11">
    <source>
        <dbReference type="PROSITE" id="PS50879"/>
    </source>
</evidence>
<comment type="cofactor">
    <cofactor evidence="10">
        <name>Mg(2+)</name>
        <dbReference type="ChEBI" id="CHEBI:18420"/>
    </cofactor>
    <text evidence="10">Binds 1 Mg(2+) ion per subunit. May bind a second metal ion at a regulatory site, or after substrate binding.</text>
</comment>
<dbReference type="InterPro" id="IPR036397">
    <property type="entry name" value="RNaseH_sf"/>
</dbReference>
<organism evidence="12 13">
    <name type="scientific">Halomonas marinisediminis</name>
    <dbReference type="NCBI Taxonomy" id="2546095"/>
    <lineage>
        <taxon>Bacteria</taxon>
        <taxon>Pseudomonadati</taxon>
        <taxon>Pseudomonadota</taxon>
        <taxon>Gammaproteobacteria</taxon>
        <taxon>Oceanospirillales</taxon>
        <taxon>Halomonadaceae</taxon>
        <taxon>Halomonas</taxon>
    </lineage>
</organism>
<evidence type="ECO:0000256" key="10">
    <source>
        <dbReference type="HAMAP-Rule" id="MF_00042"/>
    </source>
</evidence>
<comment type="similarity">
    <text evidence="2 10">Belongs to the RNase H family.</text>
</comment>
<dbReference type="PROSITE" id="PS50879">
    <property type="entry name" value="RNASE_H_1"/>
    <property type="match status" value="1"/>
</dbReference>
<dbReference type="Proteomes" id="UP000294823">
    <property type="component" value="Unassembled WGS sequence"/>
</dbReference>
<dbReference type="HAMAP" id="MF_00042">
    <property type="entry name" value="RNase_H"/>
    <property type="match status" value="1"/>
</dbReference>
<evidence type="ECO:0000256" key="3">
    <source>
        <dbReference type="ARBA" id="ARBA00011245"/>
    </source>
</evidence>
<gene>
    <name evidence="10" type="primary">rnhA</name>
    <name evidence="12" type="ORF">E0702_13980</name>
</gene>
<comment type="caution">
    <text evidence="12">The sequence shown here is derived from an EMBL/GenBank/DDBJ whole genome shotgun (WGS) entry which is preliminary data.</text>
</comment>
<evidence type="ECO:0000256" key="6">
    <source>
        <dbReference type="ARBA" id="ARBA00022723"/>
    </source>
</evidence>
<comment type="subunit">
    <text evidence="3 10">Monomer.</text>
</comment>
<dbReference type="EMBL" id="SLTR01000022">
    <property type="protein sequence ID" value="TDB00778.1"/>
    <property type="molecule type" value="Genomic_DNA"/>
</dbReference>
<reference evidence="12 13" key="1">
    <citation type="submission" date="2019-03" db="EMBL/GenBank/DDBJ databases">
        <title>Halomonas marinisediminis sp. nov., a moderately halophilic bacterium isolated from the Bohai Gulf.</title>
        <authorList>
            <person name="Ji X."/>
        </authorList>
    </citation>
    <scope>NUCLEOTIDE SEQUENCE [LARGE SCALE GENOMIC DNA]</scope>
    <source>
        <strain evidence="12 13">204</strain>
    </source>
</reference>
<feature type="binding site" evidence="10">
    <location>
        <position position="139"/>
    </location>
    <ligand>
        <name>Mg(2+)</name>
        <dbReference type="ChEBI" id="CHEBI:18420"/>
        <label>2</label>
    </ligand>
</feature>
<dbReference type="Gene3D" id="3.30.420.10">
    <property type="entry name" value="Ribonuclease H-like superfamily/Ribonuclease H"/>
    <property type="match status" value="1"/>
</dbReference>
<keyword evidence="5 10" id="KW-0540">Nuclease</keyword>
<dbReference type="PANTHER" id="PTHR10642">
    <property type="entry name" value="RIBONUCLEASE H1"/>
    <property type="match status" value="1"/>
</dbReference>
<evidence type="ECO:0000256" key="7">
    <source>
        <dbReference type="ARBA" id="ARBA00022759"/>
    </source>
</evidence>
<keyword evidence="10" id="KW-0963">Cytoplasm</keyword>
<keyword evidence="8 10" id="KW-0378">Hydrolase</keyword>
<feature type="binding site" evidence="10">
    <location>
        <position position="75"/>
    </location>
    <ligand>
        <name>Mg(2+)</name>
        <dbReference type="ChEBI" id="CHEBI:18420"/>
        <label>1</label>
    </ligand>
</feature>
<dbReference type="SUPFAM" id="SSF53098">
    <property type="entry name" value="Ribonuclease H-like"/>
    <property type="match status" value="1"/>
</dbReference>